<dbReference type="InterPro" id="IPR022399">
    <property type="entry name" value="TadA-like_ATPase"/>
</dbReference>
<dbReference type="SUPFAM" id="SSF52540">
    <property type="entry name" value="P-loop containing nucleoside triphosphate hydrolases"/>
    <property type="match status" value="1"/>
</dbReference>
<evidence type="ECO:0000259" key="3">
    <source>
        <dbReference type="Pfam" id="PF00437"/>
    </source>
</evidence>
<dbReference type="InterPro" id="IPR050921">
    <property type="entry name" value="T4SS_GSP_E_ATPase"/>
</dbReference>
<dbReference type="EMBL" id="BAAANK010000010">
    <property type="protein sequence ID" value="GAA1843766.1"/>
    <property type="molecule type" value="Genomic_DNA"/>
</dbReference>
<dbReference type="RefSeq" id="WP_157428748.1">
    <property type="nucleotide sequence ID" value="NZ_BAAANK010000010.1"/>
</dbReference>
<dbReference type="NCBIfam" id="TIGR03819">
    <property type="entry name" value="heli_sec_ATPase"/>
    <property type="match status" value="1"/>
</dbReference>
<protein>
    <recommendedName>
        <fullName evidence="3">Bacterial type II secretion system protein E domain-containing protein</fullName>
    </recommendedName>
</protein>
<dbReference type="Gene3D" id="3.30.450.370">
    <property type="match status" value="1"/>
</dbReference>
<organism evidence="4 5">
    <name type="scientific">Agromyces salentinus</name>
    <dbReference type="NCBI Taxonomy" id="269421"/>
    <lineage>
        <taxon>Bacteria</taxon>
        <taxon>Bacillati</taxon>
        <taxon>Actinomycetota</taxon>
        <taxon>Actinomycetes</taxon>
        <taxon>Micrococcales</taxon>
        <taxon>Microbacteriaceae</taxon>
        <taxon>Agromyces</taxon>
    </lineage>
</organism>
<proteinExistence type="inferred from homology"/>
<comment type="caution">
    <text evidence="4">The sequence shown here is derived from an EMBL/GenBank/DDBJ whole genome shotgun (WGS) entry which is preliminary data.</text>
</comment>
<dbReference type="PANTHER" id="PTHR30486">
    <property type="entry name" value="TWITCHING MOTILITY PROTEIN PILT"/>
    <property type="match status" value="1"/>
</dbReference>
<feature type="compositionally biased region" description="Low complexity" evidence="2">
    <location>
        <begin position="20"/>
        <end position="33"/>
    </location>
</feature>
<evidence type="ECO:0000256" key="2">
    <source>
        <dbReference type="SAM" id="MobiDB-lite"/>
    </source>
</evidence>
<feature type="domain" description="Bacterial type II secretion system protein E" evidence="3">
    <location>
        <begin position="109"/>
        <end position="368"/>
    </location>
</feature>
<evidence type="ECO:0000256" key="1">
    <source>
        <dbReference type="ARBA" id="ARBA00006611"/>
    </source>
</evidence>
<accession>A0ABN2MZA1</accession>
<comment type="similarity">
    <text evidence="1">Belongs to the GSP E family.</text>
</comment>
<gene>
    <name evidence="4" type="ORF">GCM10009750_32530</name>
</gene>
<evidence type="ECO:0000313" key="4">
    <source>
        <dbReference type="EMBL" id="GAA1843766.1"/>
    </source>
</evidence>
<dbReference type="Gene3D" id="3.40.50.300">
    <property type="entry name" value="P-loop containing nucleotide triphosphate hydrolases"/>
    <property type="match status" value="1"/>
</dbReference>
<feature type="region of interest" description="Disordered" evidence="2">
    <location>
        <begin position="1"/>
        <end position="52"/>
    </location>
</feature>
<dbReference type="CDD" id="cd01130">
    <property type="entry name" value="VirB11-like_ATPase"/>
    <property type="match status" value="1"/>
</dbReference>
<evidence type="ECO:0000313" key="5">
    <source>
        <dbReference type="Proteomes" id="UP001501746"/>
    </source>
</evidence>
<keyword evidence="5" id="KW-1185">Reference proteome</keyword>
<dbReference type="Pfam" id="PF00437">
    <property type="entry name" value="T2SSE"/>
    <property type="match status" value="1"/>
</dbReference>
<dbReference type="InterPro" id="IPR027417">
    <property type="entry name" value="P-loop_NTPase"/>
</dbReference>
<dbReference type="InterPro" id="IPR001482">
    <property type="entry name" value="T2SS/T4SS_dom"/>
</dbReference>
<sequence length="403" mass="41503">MSAPFVATPSWLEPRPDPAQPASSAWAPPIAGSVGSDRAPAGGPRSFETSDSFERGAWPIGEAHAGSASAAGAAQVIDPGDPGEPVFAAEDHDFEVLGPLAPYAASGPVTDLFVNGARGLFVDRGDGARHEPAWAADEAAVRALAVRLIAKGGRHIDEATPAVDVRLGRGIRVHAVLPPVATTGTLLSIRIPRPGGFTLASLAASGAITADDAARLRDAVLRRENLLVTGAGGTGKTTLLAALLAEAPAHERIVVIEDVAELQVAHPHAVVLEARQANIEGTGRIGLDALLREALRMRPDRLVVGECRGAELRELLSALNTGHDGGAGTLHANSLADVATRLEALGAVAGMSPGAVARQAASAFDLVVHLERVDGRRRLAGIGRLRLDGDALTVEPVHAGEER</sequence>
<dbReference type="PANTHER" id="PTHR30486:SF6">
    <property type="entry name" value="TYPE IV PILUS RETRACTATION ATPASE PILT"/>
    <property type="match status" value="1"/>
</dbReference>
<reference evidence="5" key="1">
    <citation type="journal article" date="2019" name="Int. J. Syst. Evol. Microbiol.">
        <title>The Global Catalogue of Microorganisms (GCM) 10K type strain sequencing project: providing services to taxonomists for standard genome sequencing and annotation.</title>
        <authorList>
            <consortium name="The Broad Institute Genomics Platform"/>
            <consortium name="The Broad Institute Genome Sequencing Center for Infectious Disease"/>
            <person name="Wu L."/>
            <person name="Ma J."/>
        </authorList>
    </citation>
    <scope>NUCLEOTIDE SEQUENCE [LARGE SCALE GENOMIC DNA]</scope>
    <source>
        <strain evidence="5">JCM 14323</strain>
    </source>
</reference>
<name>A0ABN2MZA1_9MICO</name>
<dbReference type="Proteomes" id="UP001501746">
    <property type="component" value="Unassembled WGS sequence"/>
</dbReference>